<name>A0ABW3GU75_9BACL</name>
<dbReference type="SUPFAM" id="SSF69360">
    <property type="entry name" value="Cell wall binding repeat"/>
    <property type="match status" value="1"/>
</dbReference>
<sequence>MMKQQSWIDRNDETIALINERGQIEFQPQLDVDRMYFPSYGLTQVKREGRFGYVNQFGNLVIPFRFAKAYPFSENGLAFVVEEKGGKGGYINREGEYVIPPRFDTGTPFKFGLAAVSNGGVYYYITPDGYPAINEKFLYASEFADCGLAKVVDSSGRHVFMDNYSRIVLAMKKGNILLHFKEGGRAAVFNSKGRHVLIDAAGNIITRSYDNIRLYPYSHLHPFLLDGLWGYLNDRGEEVIPNIYEEVNPFNHLGYAKLKAFNPLAPNGQSEFYIDQHDQIITPQKVERKLRRLTKQYQHINAFQKGRALVRYTEEQ</sequence>
<dbReference type="PANTHER" id="PTHR37841:SF1">
    <property type="entry name" value="DUF3298 DOMAIN-CONTAINING PROTEIN"/>
    <property type="match status" value="1"/>
</dbReference>
<organism evidence="1 2">
    <name type="scientific">Savagea faecisuis</name>
    <dbReference type="NCBI Taxonomy" id="1274803"/>
    <lineage>
        <taxon>Bacteria</taxon>
        <taxon>Bacillati</taxon>
        <taxon>Bacillota</taxon>
        <taxon>Bacilli</taxon>
        <taxon>Bacillales</taxon>
        <taxon>Caryophanaceae</taxon>
        <taxon>Savagea</taxon>
    </lineage>
</organism>
<proteinExistence type="predicted"/>
<dbReference type="InterPro" id="IPR032774">
    <property type="entry name" value="WG_beta_rep"/>
</dbReference>
<protein>
    <submittedName>
        <fullName evidence="1">WG repeat-containing protein</fullName>
    </submittedName>
</protein>
<keyword evidence="2" id="KW-1185">Reference proteome</keyword>
<dbReference type="PANTHER" id="PTHR37841">
    <property type="entry name" value="GLR2918 PROTEIN"/>
    <property type="match status" value="1"/>
</dbReference>
<reference evidence="2" key="1">
    <citation type="journal article" date="2019" name="Int. J. Syst. Evol. Microbiol.">
        <title>The Global Catalogue of Microorganisms (GCM) 10K type strain sequencing project: providing services to taxonomists for standard genome sequencing and annotation.</title>
        <authorList>
            <consortium name="The Broad Institute Genomics Platform"/>
            <consortium name="The Broad Institute Genome Sequencing Center for Infectious Disease"/>
            <person name="Wu L."/>
            <person name="Ma J."/>
        </authorList>
    </citation>
    <scope>NUCLEOTIDE SEQUENCE [LARGE SCALE GENOMIC DNA]</scope>
    <source>
        <strain evidence="2">CCUG 63563</strain>
    </source>
</reference>
<dbReference type="RefSeq" id="WP_381009590.1">
    <property type="nucleotide sequence ID" value="NZ_JBHTJF010000014.1"/>
</dbReference>
<evidence type="ECO:0000313" key="1">
    <source>
        <dbReference type="EMBL" id="MFD0942778.1"/>
    </source>
</evidence>
<dbReference type="EMBL" id="JBHTJF010000014">
    <property type="protein sequence ID" value="MFD0942778.1"/>
    <property type="molecule type" value="Genomic_DNA"/>
</dbReference>
<dbReference type="Proteomes" id="UP001596976">
    <property type="component" value="Unassembled WGS sequence"/>
</dbReference>
<dbReference type="Pfam" id="PF14903">
    <property type="entry name" value="WG_beta_rep"/>
    <property type="match status" value="3"/>
</dbReference>
<gene>
    <name evidence="1" type="ORF">ACFQ0V_03215</name>
</gene>
<accession>A0ABW3GU75</accession>
<evidence type="ECO:0000313" key="2">
    <source>
        <dbReference type="Proteomes" id="UP001596976"/>
    </source>
</evidence>
<comment type="caution">
    <text evidence="1">The sequence shown here is derived from an EMBL/GenBank/DDBJ whole genome shotgun (WGS) entry which is preliminary data.</text>
</comment>